<dbReference type="GO" id="GO:0003729">
    <property type="term" value="F:mRNA binding"/>
    <property type="evidence" value="ECO:0007669"/>
    <property type="project" value="InterPro"/>
</dbReference>
<dbReference type="GO" id="GO:0008270">
    <property type="term" value="F:zinc ion binding"/>
    <property type="evidence" value="ECO:0007669"/>
    <property type="project" value="UniProtKB-KW"/>
</dbReference>
<organism evidence="7 8">
    <name type="scientific">Pneumocystis murina (strain B123)</name>
    <name type="common">Mouse pneumocystis pneumonia agent</name>
    <name type="synonym">Pneumocystis carinii f. sp. muris</name>
    <dbReference type="NCBI Taxonomy" id="1069680"/>
    <lineage>
        <taxon>Eukaryota</taxon>
        <taxon>Fungi</taxon>
        <taxon>Dikarya</taxon>
        <taxon>Ascomycota</taxon>
        <taxon>Taphrinomycotina</taxon>
        <taxon>Pneumocystomycetes</taxon>
        <taxon>Pneumocystaceae</taxon>
        <taxon>Pneumocystis</taxon>
    </lineage>
</organism>
<accession>M7PGZ7</accession>
<reference evidence="8" key="1">
    <citation type="journal article" date="2016" name="Nat. Commun.">
        <title>Genome analysis of three Pneumocystis species reveals adaptation mechanisms to life exclusively in mammalian hosts.</title>
        <authorList>
            <person name="Ma L."/>
            <person name="Chen Z."/>
            <person name="Huang D.W."/>
            <person name="Kutty G."/>
            <person name="Ishihara M."/>
            <person name="Wang H."/>
            <person name="Abouelleil A."/>
            <person name="Bishop L."/>
            <person name="Davey E."/>
            <person name="Deng R."/>
            <person name="Deng X."/>
            <person name="Fan L."/>
            <person name="Fantoni G."/>
            <person name="Fitzgerald M."/>
            <person name="Gogineni E."/>
            <person name="Goldberg J.M."/>
            <person name="Handley G."/>
            <person name="Hu X."/>
            <person name="Huber C."/>
            <person name="Jiao X."/>
            <person name="Jones K."/>
            <person name="Levin J.Z."/>
            <person name="Liu Y."/>
            <person name="Macdonald P."/>
            <person name="Melnikov A."/>
            <person name="Raley C."/>
            <person name="Sassi M."/>
            <person name="Sherman B.T."/>
            <person name="Song X."/>
            <person name="Sykes S."/>
            <person name="Tran B."/>
            <person name="Walsh L."/>
            <person name="Xia Y."/>
            <person name="Yang J."/>
            <person name="Young S."/>
            <person name="Zeng Q."/>
            <person name="Zheng X."/>
            <person name="Stephens R."/>
            <person name="Nusbaum C."/>
            <person name="Birren B.W."/>
            <person name="Azadi P."/>
            <person name="Lempicki R.A."/>
            <person name="Cuomo C.A."/>
            <person name="Kovacs J.A."/>
        </authorList>
    </citation>
    <scope>NUCLEOTIDE SEQUENCE [LARGE SCALE GENOMIC DNA]</scope>
    <source>
        <strain evidence="8">B123</strain>
    </source>
</reference>
<evidence type="ECO:0000313" key="8">
    <source>
        <dbReference type="Proteomes" id="UP000011958"/>
    </source>
</evidence>
<evidence type="ECO:0000259" key="6">
    <source>
        <dbReference type="PROSITE" id="PS50103"/>
    </source>
</evidence>
<evidence type="ECO:0000256" key="1">
    <source>
        <dbReference type="ARBA" id="ARBA00022723"/>
    </source>
</evidence>
<feature type="zinc finger region" description="C3H1-type" evidence="5">
    <location>
        <begin position="199"/>
        <end position="227"/>
    </location>
</feature>
<dbReference type="PANTHER" id="PTHR12547">
    <property type="entry name" value="CCCH ZINC FINGER/TIS11-RELATED"/>
    <property type="match status" value="1"/>
</dbReference>
<feature type="domain" description="C3H1-type" evidence="6">
    <location>
        <begin position="237"/>
        <end position="265"/>
    </location>
</feature>
<gene>
    <name evidence="7" type="ORF">PNEG_01914</name>
</gene>
<comment type="caution">
    <text evidence="7">The sequence shown here is derived from an EMBL/GenBank/DDBJ whole genome shotgun (WGS) entry which is preliminary data.</text>
</comment>
<evidence type="ECO:0000313" key="7">
    <source>
        <dbReference type="EMBL" id="EMR09729.1"/>
    </source>
</evidence>
<evidence type="ECO:0000256" key="5">
    <source>
        <dbReference type="PROSITE-ProRule" id="PRU00723"/>
    </source>
</evidence>
<dbReference type="eggNOG" id="KOG1677">
    <property type="taxonomic scope" value="Eukaryota"/>
</dbReference>
<dbReference type="STRING" id="1069680.M7PGZ7"/>
<dbReference type="InterPro" id="IPR036855">
    <property type="entry name" value="Znf_CCCH_sf"/>
</dbReference>
<proteinExistence type="predicted"/>
<name>M7PGZ7_PNEMU</name>
<dbReference type="Gene3D" id="4.10.1000.10">
    <property type="entry name" value="Zinc finger, CCCH-type"/>
    <property type="match status" value="2"/>
</dbReference>
<keyword evidence="2" id="KW-0677">Repeat</keyword>
<dbReference type="PROSITE" id="PS50103">
    <property type="entry name" value="ZF_C3H1"/>
    <property type="match status" value="2"/>
</dbReference>
<dbReference type="RefSeq" id="XP_007873890.1">
    <property type="nucleotide sequence ID" value="XM_007875699.1"/>
</dbReference>
<feature type="zinc finger region" description="C3H1-type" evidence="5">
    <location>
        <begin position="237"/>
        <end position="265"/>
    </location>
</feature>
<dbReference type="Pfam" id="PF00642">
    <property type="entry name" value="zf-CCCH"/>
    <property type="match status" value="2"/>
</dbReference>
<evidence type="ECO:0000256" key="3">
    <source>
        <dbReference type="ARBA" id="ARBA00022771"/>
    </source>
</evidence>
<dbReference type="SUPFAM" id="SSF90229">
    <property type="entry name" value="CCCH zinc finger"/>
    <property type="match status" value="2"/>
</dbReference>
<keyword evidence="8" id="KW-1185">Reference proteome</keyword>
<feature type="domain" description="C3H1-type" evidence="6">
    <location>
        <begin position="199"/>
        <end position="227"/>
    </location>
</feature>
<dbReference type="PANTHER" id="PTHR12547:SF18">
    <property type="entry name" value="PROTEIN TIS11"/>
    <property type="match status" value="1"/>
</dbReference>
<sequence length="342" mass="38789">MQLLSTNGTFSKWSTSWDEGWFTASSKFEHPWMDVREEQARDILNEPLKHSYGSQISSSSSSDVLFEEPFCLIESKQRSKVLPLEGVSPWFEYDSYSSESINPRDVFSSHIPDGVNNLTCKTSIYNENAMGALMASPFSNLSKGINIFTQCKYPAKHQELQTNNTDSLLQKCFCNDTNEPSLDAVHSKKSPESSIKTGLYKTELCRNWEENGECRYGLKCQFAHGYSELRNLLRHPKYKTSPCKTFMEIGSCPYGQRCCFSHVKEFIKPKKADLSQSFEKTSSSQSSLLFPQLSNASNLKKHNEKSLNLKPLQIASDSHISGFTHLFNDITLLDEISPFVLD</sequence>
<keyword evidence="4 5" id="KW-0862">Zinc</keyword>
<dbReference type="InterPro" id="IPR045877">
    <property type="entry name" value="ZFP36-like"/>
</dbReference>
<dbReference type="FunFam" id="4.10.1000.10:FF:000001">
    <property type="entry name" value="zinc finger CCCH domain-containing protein 15-like"/>
    <property type="match status" value="1"/>
</dbReference>
<dbReference type="HOGENOM" id="CLU_811630_0_0_1"/>
<dbReference type="Proteomes" id="UP000011958">
    <property type="component" value="Unassembled WGS sequence"/>
</dbReference>
<dbReference type="SMART" id="SM00356">
    <property type="entry name" value="ZnF_C3H1"/>
    <property type="match status" value="2"/>
</dbReference>
<dbReference type="GeneID" id="19895608"/>
<evidence type="ECO:0000256" key="2">
    <source>
        <dbReference type="ARBA" id="ARBA00022737"/>
    </source>
</evidence>
<dbReference type="OrthoDB" id="410307at2759"/>
<keyword evidence="3 5" id="KW-0863">Zinc-finger</keyword>
<protein>
    <recommendedName>
        <fullName evidence="6">C3H1-type domain-containing protein</fullName>
    </recommendedName>
</protein>
<dbReference type="VEuPathDB" id="FungiDB:PNEG_01914"/>
<dbReference type="InterPro" id="IPR000571">
    <property type="entry name" value="Znf_CCCH"/>
</dbReference>
<evidence type="ECO:0000256" key="4">
    <source>
        <dbReference type="ARBA" id="ARBA00022833"/>
    </source>
</evidence>
<keyword evidence="1 5" id="KW-0479">Metal-binding</keyword>
<dbReference type="AlphaFoldDB" id="M7PGZ7"/>
<dbReference type="EMBL" id="AFWA02000009">
    <property type="protein sequence ID" value="EMR09729.1"/>
    <property type="molecule type" value="Genomic_DNA"/>
</dbReference>